<dbReference type="Proteomes" id="UP000813461">
    <property type="component" value="Unassembled WGS sequence"/>
</dbReference>
<name>A0A8K0VY51_9PLEO</name>
<feature type="region of interest" description="Disordered" evidence="1">
    <location>
        <begin position="1"/>
        <end position="27"/>
    </location>
</feature>
<sequence length="328" mass="37543">MTPAKLKPASATAPRPRRSQAARKPTVEVNKVAKAPSNTRYNYGHYPWDDFQDGLVVNSAEHAHPRGQKVLVGVEHYNELLSKAGPYKHITYDFDHYKTNGRRLESVAEQENEAEIDLGFERHPQVLYGIPPKPPKDFEDYDDWIYYAKTRNPAVCLAVVRIAQHNLPFVDFTSPLNHLPNQPPNAPLPQLPLDVFIADLPHEGRATDLDANVAFLPYFYHDGRHALGFFILSPDPRPEQPTRKWTRTCLFTPCTFSDLVRTNMVEWLPGSTRRDEVQNILAVGSRDGVWLDPDLEEHDINWMKCWRVASNIWEKRMKLCRGAQEVSG</sequence>
<comment type="caution">
    <text evidence="2">The sequence shown here is derived from an EMBL/GenBank/DDBJ whole genome shotgun (WGS) entry which is preliminary data.</text>
</comment>
<dbReference type="AlphaFoldDB" id="A0A8K0VY51"/>
<reference evidence="2" key="1">
    <citation type="journal article" date="2021" name="Nat. Commun.">
        <title>Genetic determinants of endophytism in the Arabidopsis root mycobiome.</title>
        <authorList>
            <person name="Mesny F."/>
            <person name="Miyauchi S."/>
            <person name="Thiergart T."/>
            <person name="Pickel B."/>
            <person name="Atanasova L."/>
            <person name="Karlsson M."/>
            <person name="Huettel B."/>
            <person name="Barry K.W."/>
            <person name="Haridas S."/>
            <person name="Chen C."/>
            <person name="Bauer D."/>
            <person name="Andreopoulos W."/>
            <person name="Pangilinan J."/>
            <person name="LaButti K."/>
            <person name="Riley R."/>
            <person name="Lipzen A."/>
            <person name="Clum A."/>
            <person name="Drula E."/>
            <person name="Henrissat B."/>
            <person name="Kohler A."/>
            <person name="Grigoriev I.V."/>
            <person name="Martin F.M."/>
            <person name="Hacquard S."/>
        </authorList>
    </citation>
    <scope>NUCLEOTIDE SEQUENCE</scope>
    <source>
        <strain evidence="2">MPI-SDFR-AT-0120</strain>
    </source>
</reference>
<accession>A0A8K0VY51</accession>
<protein>
    <submittedName>
        <fullName evidence="2">Uncharacterized protein</fullName>
    </submittedName>
</protein>
<proteinExistence type="predicted"/>
<dbReference type="EMBL" id="JAGMVJ010000009">
    <property type="protein sequence ID" value="KAH7087477.1"/>
    <property type="molecule type" value="Genomic_DNA"/>
</dbReference>
<gene>
    <name evidence="2" type="ORF">FB567DRAFT_621394</name>
</gene>
<evidence type="ECO:0000256" key="1">
    <source>
        <dbReference type="SAM" id="MobiDB-lite"/>
    </source>
</evidence>
<organism evidence="2 3">
    <name type="scientific">Paraphoma chrysanthemicola</name>
    <dbReference type="NCBI Taxonomy" id="798071"/>
    <lineage>
        <taxon>Eukaryota</taxon>
        <taxon>Fungi</taxon>
        <taxon>Dikarya</taxon>
        <taxon>Ascomycota</taxon>
        <taxon>Pezizomycotina</taxon>
        <taxon>Dothideomycetes</taxon>
        <taxon>Pleosporomycetidae</taxon>
        <taxon>Pleosporales</taxon>
        <taxon>Pleosporineae</taxon>
        <taxon>Phaeosphaeriaceae</taxon>
        <taxon>Paraphoma</taxon>
    </lineage>
</organism>
<evidence type="ECO:0000313" key="2">
    <source>
        <dbReference type="EMBL" id="KAH7087477.1"/>
    </source>
</evidence>
<keyword evidence="3" id="KW-1185">Reference proteome</keyword>
<evidence type="ECO:0000313" key="3">
    <source>
        <dbReference type="Proteomes" id="UP000813461"/>
    </source>
</evidence>
<dbReference type="OrthoDB" id="3784214at2759"/>